<reference evidence="1" key="1">
    <citation type="thesis" date="2020" institute="ProQuest LLC" country="789 East Eisenhower Parkway, Ann Arbor, MI, USA">
        <title>Comparative Genomics and Chromosome Evolution.</title>
        <authorList>
            <person name="Mudd A.B."/>
        </authorList>
    </citation>
    <scope>NUCLEOTIDE SEQUENCE</scope>
    <source>
        <strain evidence="1">237g6f4</strain>
        <tissue evidence="1">Blood</tissue>
    </source>
</reference>
<gene>
    <name evidence="1" type="ORF">GDO81_028079</name>
</gene>
<dbReference type="EMBL" id="WNYA01061244">
    <property type="protein sequence ID" value="KAG8535647.1"/>
    <property type="molecule type" value="Genomic_DNA"/>
</dbReference>
<organism evidence="1 2">
    <name type="scientific">Engystomops pustulosus</name>
    <name type="common">Tungara frog</name>
    <name type="synonym">Physalaemus pustulosus</name>
    <dbReference type="NCBI Taxonomy" id="76066"/>
    <lineage>
        <taxon>Eukaryota</taxon>
        <taxon>Metazoa</taxon>
        <taxon>Chordata</taxon>
        <taxon>Craniata</taxon>
        <taxon>Vertebrata</taxon>
        <taxon>Euteleostomi</taxon>
        <taxon>Amphibia</taxon>
        <taxon>Batrachia</taxon>
        <taxon>Anura</taxon>
        <taxon>Neobatrachia</taxon>
        <taxon>Hyloidea</taxon>
        <taxon>Leptodactylidae</taxon>
        <taxon>Leiuperinae</taxon>
        <taxon>Engystomops</taxon>
    </lineage>
</organism>
<keyword evidence="2" id="KW-1185">Reference proteome</keyword>
<comment type="caution">
    <text evidence="1">The sequence shown here is derived from an EMBL/GenBank/DDBJ whole genome shotgun (WGS) entry which is preliminary data.</text>
</comment>
<evidence type="ECO:0000313" key="1">
    <source>
        <dbReference type="EMBL" id="KAG8535647.1"/>
    </source>
</evidence>
<accession>A0AAV6YEL1</accession>
<dbReference type="Proteomes" id="UP000824782">
    <property type="component" value="Unassembled WGS sequence"/>
</dbReference>
<dbReference type="AlphaFoldDB" id="A0AAV6YEL1"/>
<name>A0AAV6YEL1_ENGPU</name>
<proteinExistence type="predicted"/>
<sequence>MGWGAPHKRHPWVVLQPAPCYFNSGLLLPASLRSPTVLPLLTSDRAHLTPTANLFPPLISLYTSLHPPAVIHPSWPCPSPRSS</sequence>
<evidence type="ECO:0000313" key="2">
    <source>
        <dbReference type="Proteomes" id="UP000824782"/>
    </source>
</evidence>
<protein>
    <submittedName>
        <fullName evidence="1">Uncharacterized protein</fullName>
    </submittedName>
</protein>